<keyword evidence="7" id="KW-0539">Nucleus</keyword>
<dbReference type="PROSITE" id="PS00028">
    <property type="entry name" value="ZINC_FINGER_C2H2_1"/>
    <property type="match status" value="2"/>
</dbReference>
<dbReference type="InterPro" id="IPR013087">
    <property type="entry name" value="Znf_C2H2_type"/>
</dbReference>
<dbReference type="SMART" id="SM00355">
    <property type="entry name" value="ZnF_C2H2"/>
    <property type="match status" value="3"/>
</dbReference>
<evidence type="ECO:0000256" key="4">
    <source>
        <dbReference type="ARBA" id="ARBA00022771"/>
    </source>
</evidence>
<keyword evidence="3" id="KW-0677">Repeat</keyword>
<sequence length="381" mass="44186">MLFDLMCYTCLSKDKHDLLDIQKHGKDLIPFKHKLMECVPNSLVELNSMKMCRTCIRHLRITYKFLKMLQTNQESLKQVLQQETIVVKTETNTDINEDNKESIQLEEGALKIENSACILPDVKSNSDDTVLFSYEKCNECYASLEQSQAHTCENKEFVMKFDDEINETTDYDANSNEDKTYKHLEKCLKCALCDHISETKPQLTKHMQQVHNRDTIYICSFCNKGFKQSCHLREHISMHTGERNFCCSICGKTFFRASSQRRHLKGHDAPPGQKTKRTPFLCTICGIDGITSNTRPRPIKLVLGNESEVHEIIRHAKNLKNHGTYNTVRLNYDRTPRELQRFKDLKRELNERVSKGENNLKIKYVNGAPKIVHLPKIVNLN</sequence>
<dbReference type="PROSITE" id="PS50157">
    <property type="entry name" value="ZINC_FINGER_C2H2_2"/>
    <property type="match status" value="2"/>
</dbReference>
<evidence type="ECO:0000313" key="10">
    <source>
        <dbReference type="EMBL" id="KAK9703633.1"/>
    </source>
</evidence>
<evidence type="ECO:0000256" key="2">
    <source>
        <dbReference type="ARBA" id="ARBA00022723"/>
    </source>
</evidence>
<evidence type="ECO:0000256" key="5">
    <source>
        <dbReference type="ARBA" id="ARBA00022833"/>
    </source>
</evidence>
<dbReference type="InterPro" id="IPR012934">
    <property type="entry name" value="Znf_AD"/>
</dbReference>
<organism evidence="10 11">
    <name type="scientific">Popillia japonica</name>
    <name type="common">Japanese beetle</name>
    <dbReference type="NCBI Taxonomy" id="7064"/>
    <lineage>
        <taxon>Eukaryota</taxon>
        <taxon>Metazoa</taxon>
        <taxon>Ecdysozoa</taxon>
        <taxon>Arthropoda</taxon>
        <taxon>Hexapoda</taxon>
        <taxon>Insecta</taxon>
        <taxon>Pterygota</taxon>
        <taxon>Neoptera</taxon>
        <taxon>Endopterygota</taxon>
        <taxon>Coleoptera</taxon>
        <taxon>Polyphaga</taxon>
        <taxon>Scarabaeiformia</taxon>
        <taxon>Scarabaeidae</taxon>
        <taxon>Rutelinae</taxon>
        <taxon>Popillia</taxon>
    </lineage>
</organism>
<dbReference type="Proteomes" id="UP001458880">
    <property type="component" value="Unassembled WGS sequence"/>
</dbReference>
<dbReference type="InterPro" id="IPR036236">
    <property type="entry name" value="Znf_C2H2_sf"/>
</dbReference>
<accession>A0AAW1JHQ8</accession>
<keyword evidence="6" id="KW-0238">DNA-binding</keyword>
<dbReference type="InterPro" id="IPR050589">
    <property type="entry name" value="Ikaros_C2H2-ZF"/>
</dbReference>
<comment type="subcellular location">
    <subcellularLocation>
        <location evidence="1">Nucleus</location>
    </subcellularLocation>
</comment>
<keyword evidence="4 8" id="KW-0863">Zinc-finger</keyword>
<evidence type="ECO:0000256" key="6">
    <source>
        <dbReference type="ARBA" id="ARBA00023125"/>
    </source>
</evidence>
<dbReference type="AlphaFoldDB" id="A0AAW1JHQ8"/>
<evidence type="ECO:0000313" key="11">
    <source>
        <dbReference type="Proteomes" id="UP001458880"/>
    </source>
</evidence>
<evidence type="ECO:0000256" key="7">
    <source>
        <dbReference type="ARBA" id="ARBA00023242"/>
    </source>
</evidence>
<dbReference type="GO" id="GO:0008270">
    <property type="term" value="F:zinc ion binding"/>
    <property type="evidence" value="ECO:0007669"/>
    <property type="project" value="UniProtKB-KW"/>
</dbReference>
<keyword evidence="11" id="KW-1185">Reference proteome</keyword>
<dbReference type="PANTHER" id="PTHR24404">
    <property type="entry name" value="ZINC FINGER PROTEIN"/>
    <property type="match status" value="1"/>
</dbReference>
<feature type="domain" description="C2H2-type" evidence="9">
    <location>
        <begin position="217"/>
        <end position="244"/>
    </location>
</feature>
<gene>
    <name evidence="10" type="ORF">QE152_g29211</name>
</gene>
<evidence type="ECO:0000256" key="3">
    <source>
        <dbReference type="ARBA" id="ARBA00022737"/>
    </source>
</evidence>
<dbReference type="EMBL" id="JASPKY010000366">
    <property type="protein sequence ID" value="KAK9703633.1"/>
    <property type="molecule type" value="Genomic_DNA"/>
</dbReference>
<evidence type="ECO:0000256" key="1">
    <source>
        <dbReference type="ARBA" id="ARBA00004123"/>
    </source>
</evidence>
<dbReference type="Pfam" id="PF00096">
    <property type="entry name" value="zf-C2H2"/>
    <property type="match status" value="2"/>
</dbReference>
<evidence type="ECO:0000256" key="8">
    <source>
        <dbReference type="PROSITE-ProRule" id="PRU00042"/>
    </source>
</evidence>
<dbReference type="SMART" id="SM00868">
    <property type="entry name" value="zf-AD"/>
    <property type="match status" value="1"/>
</dbReference>
<dbReference type="SUPFAM" id="SSF57667">
    <property type="entry name" value="beta-beta-alpha zinc fingers"/>
    <property type="match status" value="1"/>
</dbReference>
<reference evidence="10 11" key="1">
    <citation type="journal article" date="2024" name="BMC Genomics">
        <title>De novo assembly and annotation of Popillia japonica's genome with initial clues to its potential as an invasive pest.</title>
        <authorList>
            <person name="Cucini C."/>
            <person name="Boschi S."/>
            <person name="Funari R."/>
            <person name="Cardaioli E."/>
            <person name="Iannotti N."/>
            <person name="Marturano G."/>
            <person name="Paoli F."/>
            <person name="Bruttini M."/>
            <person name="Carapelli A."/>
            <person name="Frati F."/>
            <person name="Nardi F."/>
        </authorList>
    </citation>
    <scope>NUCLEOTIDE SEQUENCE [LARGE SCALE GENOMIC DNA]</scope>
    <source>
        <strain evidence="10">DMR45628</strain>
    </source>
</reference>
<protein>
    <recommendedName>
        <fullName evidence="9">C2H2-type domain-containing protein</fullName>
    </recommendedName>
</protein>
<dbReference type="FunFam" id="3.30.160.60:FF:000145">
    <property type="entry name" value="Zinc finger protein 574"/>
    <property type="match status" value="1"/>
</dbReference>
<evidence type="ECO:0000259" key="9">
    <source>
        <dbReference type="PROSITE" id="PS50157"/>
    </source>
</evidence>
<comment type="caution">
    <text evidence="10">The sequence shown here is derived from an EMBL/GenBank/DDBJ whole genome shotgun (WGS) entry which is preliminary data.</text>
</comment>
<dbReference type="GO" id="GO:0003677">
    <property type="term" value="F:DNA binding"/>
    <property type="evidence" value="ECO:0007669"/>
    <property type="project" value="UniProtKB-KW"/>
</dbReference>
<feature type="domain" description="C2H2-type" evidence="9">
    <location>
        <begin position="245"/>
        <end position="272"/>
    </location>
</feature>
<name>A0AAW1JHQ8_POPJA</name>
<keyword evidence="5" id="KW-0862">Zinc</keyword>
<keyword evidence="2" id="KW-0479">Metal-binding</keyword>
<dbReference type="GO" id="GO:0005634">
    <property type="term" value="C:nucleus"/>
    <property type="evidence" value="ECO:0007669"/>
    <property type="project" value="UniProtKB-SubCell"/>
</dbReference>
<dbReference type="Gene3D" id="3.30.160.60">
    <property type="entry name" value="Classic Zinc Finger"/>
    <property type="match status" value="2"/>
</dbReference>
<proteinExistence type="predicted"/>